<keyword evidence="7" id="KW-1185">Reference proteome</keyword>
<dbReference type="CDD" id="cd03221">
    <property type="entry name" value="ABCF_EF-3"/>
    <property type="match status" value="2"/>
</dbReference>
<evidence type="ECO:0000259" key="5">
    <source>
        <dbReference type="PROSITE" id="PS50893"/>
    </source>
</evidence>
<dbReference type="SMART" id="SM00382">
    <property type="entry name" value="AAA"/>
    <property type="match status" value="2"/>
</dbReference>
<dbReference type="InterPro" id="IPR032781">
    <property type="entry name" value="ABC_tran_Xtn"/>
</dbReference>
<dbReference type="InterPro" id="IPR050611">
    <property type="entry name" value="ABCF"/>
</dbReference>
<keyword evidence="2" id="KW-0547">Nucleotide-binding</keyword>
<dbReference type="Pfam" id="PF00005">
    <property type="entry name" value="ABC_tran"/>
    <property type="match status" value="2"/>
</dbReference>
<comment type="caution">
    <text evidence="6">The sequence shown here is derived from an EMBL/GenBank/DDBJ whole genome shotgun (WGS) entry which is preliminary data.</text>
</comment>
<evidence type="ECO:0000256" key="1">
    <source>
        <dbReference type="ARBA" id="ARBA00022737"/>
    </source>
</evidence>
<dbReference type="EMBL" id="JAPCKK010000001">
    <property type="protein sequence ID" value="MDP4095489.1"/>
    <property type="molecule type" value="Genomic_DNA"/>
</dbReference>
<dbReference type="SUPFAM" id="SSF52540">
    <property type="entry name" value="P-loop containing nucleoside triphosphate hydrolases"/>
    <property type="match status" value="2"/>
</dbReference>
<evidence type="ECO:0000256" key="4">
    <source>
        <dbReference type="SAM" id="Coils"/>
    </source>
</evidence>
<organism evidence="6 7">
    <name type="scientific">Paenibacillus zeirhizosphaerae</name>
    <dbReference type="NCBI Taxonomy" id="2987519"/>
    <lineage>
        <taxon>Bacteria</taxon>
        <taxon>Bacillati</taxon>
        <taxon>Bacillota</taxon>
        <taxon>Bacilli</taxon>
        <taxon>Bacillales</taxon>
        <taxon>Paenibacillaceae</taxon>
        <taxon>Paenibacillus</taxon>
    </lineage>
</organism>
<keyword evidence="1" id="KW-0677">Repeat</keyword>
<evidence type="ECO:0000313" key="7">
    <source>
        <dbReference type="Proteomes" id="UP001241848"/>
    </source>
</evidence>
<dbReference type="InterPro" id="IPR017871">
    <property type="entry name" value="ABC_transporter-like_CS"/>
</dbReference>
<feature type="domain" description="ABC transporter" evidence="5">
    <location>
        <begin position="5"/>
        <end position="261"/>
    </location>
</feature>
<accession>A0ABT9FL77</accession>
<feature type="domain" description="ABC transporter" evidence="5">
    <location>
        <begin position="354"/>
        <end position="566"/>
    </location>
</feature>
<gene>
    <name evidence="6" type="primary">abc-f</name>
    <name evidence="6" type="ORF">OIN60_01610</name>
</gene>
<evidence type="ECO:0000313" key="6">
    <source>
        <dbReference type="EMBL" id="MDP4095489.1"/>
    </source>
</evidence>
<dbReference type="Pfam" id="PF12848">
    <property type="entry name" value="ABC_tran_Xtn"/>
    <property type="match status" value="1"/>
</dbReference>
<dbReference type="PROSITE" id="PS00211">
    <property type="entry name" value="ABC_TRANSPORTER_1"/>
    <property type="match status" value="1"/>
</dbReference>
<dbReference type="InterPro" id="IPR003439">
    <property type="entry name" value="ABC_transporter-like_ATP-bd"/>
</dbReference>
<dbReference type="NCBIfam" id="NF000355">
    <property type="entry name" value="ribo_prot_ABC_F"/>
    <property type="match status" value="1"/>
</dbReference>
<name>A0ABT9FL77_9BACL</name>
<dbReference type="InterPro" id="IPR027417">
    <property type="entry name" value="P-loop_NTPase"/>
</dbReference>
<dbReference type="PANTHER" id="PTHR19211:SF14">
    <property type="entry name" value="ATP-BINDING CASSETTE SUB-FAMILY F MEMBER 1"/>
    <property type="match status" value="1"/>
</dbReference>
<dbReference type="PROSITE" id="PS50893">
    <property type="entry name" value="ABC_TRANSPORTER_2"/>
    <property type="match status" value="2"/>
</dbReference>
<sequence length="615" mass="70527">MTTLLSVKNIKKEWNGQPLFENVTFHIVKGERIALHGRNGCGKTTLLRMLLGEEVCTSGMIERSLPLEEWGWMKQHDVSADGLTAIEVAQRESGRCWELKMALRKQELVLEGLTGAETEREAARYGELLEEYASLQGYNWEAETEAVLQRVGMPADTWSVPYSKLSGGQKTRVRIASLMLRRPQVLVLDEPTNHLDSAGLEWLEQWIREYRGTLIFVSHDRTFLDRIATGIYELSSGGMKCYKGNYSDYRLQKEREIKEQQTEYRKQEQARAALEASIRNYREWFHRAHRAATDVEVKITQSYYKAKANKNISRYHAKQKELERLEQDRVEKPREEQRLKIRLEDTGFQARTLLRMERVHFGFGDTVIFQDLTMSLGRGDRLAVLGPNGSGKTTLLRLLVGEIEPIAGDVLRHPQLKIGYFSQELEELPYHQTLLDSLLELPSMTQTEARTLLGCFLFSRESVYKKIGDLSMGEQCRAAFLRLYFSGADLLVLDEPTNYLDISTREVLEDALLKYEGALVLVSHDRELIRRTANRLLELQPGGGHEWYEGGIKEREESRVAGVVSAGSDGEERMRLEWRLTELLGTTDSEAVDQKSVLAEIRKIRSRLDELNHKG</sequence>
<reference evidence="6 7" key="1">
    <citation type="submission" date="2022-10" db="EMBL/GenBank/DDBJ databases">
        <title>Paenibacillus description and whole genome data of maize root bacterial community.</title>
        <authorList>
            <person name="Marton D."/>
            <person name="Farkas M."/>
            <person name="Cserhati M."/>
        </authorList>
    </citation>
    <scope>NUCLEOTIDE SEQUENCE [LARGE SCALE GENOMIC DNA]</scope>
    <source>
        <strain evidence="6 7">P96</strain>
    </source>
</reference>
<feature type="coiled-coil region" evidence="4">
    <location>
        <begin position="250"/>
        <end position="277"/>
    </location>
</feature>
<protein>
    <submittedName>
        <fullName evidence="6">ABC-F type ribosomal protection protein</fullName>
    </submittedName>
</protein>
<dbReference type="Proteomes" id="UP001241848">
    <property type="component" value="Unassembled WGS sequence"/>
</dbReference>
<dbReference type="PANTHER" id="PTHR19211">
    <property type="entry name" value="ATP-BINDING TRANSPORT PROTEIN-RELATED"/>
    <property type="match status" value="1"/>
</dbReference>
<dbReference type="RefSeq" id="WP_305753115.1">
    <property type="nucleotide sequence ID" value="NZ_JAPCKK010000001.1"/>
</dbReference>
<evidence type="ECO:0000256" key="3">
    <source>
        <dbReference type="ARBA" id="ARBA00022840"/>
    </source>
</evidence>
<keyword evidence="3" id="KW-0067">ATP-binding</keyword>
<evidence type="ECO:0000256" key="2">
    <source>
        <dbReference type="ARBA" id="ARBA00022741"/>
    </source>
</evidence>
<dbReference type="InterPro" id="IPR003593">
    <property type="entry name" value="AAA+_ATPase"/>
</dbReference>
<proteinExistence type="predicted"/>
<dbReference type="Gene3D" id="3.40.50.300">
    <property type="entry name" value="P-loop containing nucleotide triphosphate hydrolases"/>
    <property type="match status" value="2"/>
</dbReference>
<keyword evidence="4" id="KW-0175">Coiled coil</keyword>